<sequence length="302" mass="34876">MCFYGETTPSRNLSRYIRSVEYILKCYRDQQIKKPLIVNTLGWNEGLGVHIIVDLIHMIQPSIIIQLRCEYNYNNFPILTHEYLSHTPGWLYNTDRSLTIKSNQFQEQNLLVIDSDVPTKHKTEFKAAHMRELSLLAYLNQNLKIGWKLFHVEPYAIDFNQVAVHDCQSCGSYSQILYALNASVVGLCEADLTKVDKRLENGLRLFKETPIFNCVGLGIVRAIDIKKKCLYIICPIPQEKLLNVNLLVKGAIHLPDTMYLEYEKSEETLEMPYIGYLPKSLGSKALVVRNKMPRKQYLNNKS</sequence>
<evidence type="ECO:0000259" key="10">
    <source>
        <dbReference type="Pfam" id="PF25467"/>
    </source>
</evidence>
<accession>V4AK52</accession>
<comment type="subcellular location">
    <subcellularLocation>
        <location evidence="1">Nucleus</location>
        <location evidence="1">Nucleolus</location>
    </subcellularLocation>
</comment>
<dbReference type="KEGG" id="lgi:LOTGIDRAFT_117300"/>
<evidence type="ECO:0000256" key="5">
    <source>
        <dbReference type="ARBA" id="ARBA00022741"/>
    </source>
</evidence>
<keyword evidence="3" id="KW-0698">rRNA processing</keyword>
<evidence type="ECO:0000256" key="6">
    <source>
        <dbReference type="ARBA" id="ARBA00022777"/>
    </source>
</evidence>
<dbReference type="GeneID" id="20231476"/>
<keyword evidence="4" id="KW-0808">Transferase</keyword>
<dbReference type="EMBL" id="KB201701">
    <property type="protein sequence ID" value="ESO95110.1"/>
    <property type="molecule type" value="Genomic_DNA"/>
</dbReference>
<dbReference type="Pfam" id="PF25467">
    <property type="entry name" value="NOL9_C"/>
    <property type="match status" value="1"/>
</dbReference>
<evidence type="ECO:0000313" key="11">
    <source>
        <dbReference type="EMBL" id="ESO95110.1"/>
    </source>
</evidence>
<dbReference type="InterPro" id="IPR032319">
    <property type="entry name" value="CLP1_P"/>
</dbReference>
<dbReference type="OMA" id="CGPKNAG"/>
<gene>
    <name evidence="11" type="ORF">LOTGIDRAFT_117300</name>
</gene>
<keyword evidence="5" id="KW-0547">Nucleotide-binding</keyword>
<dbReference type="OrthoDB" id="2405412at2759"/>
<dbReference type="HOGENOM" id="CLU_021128_1_0_1"/>
<dbReference type="GO" id="GO:0051731">
    <property type="term" value="F:polynucleotide 5'-hydroxyl-kinase activity"/>
    <property type="evidence" value="ECO:0007669"/>
    <property type="project" value="InterPro"/>
</dbReference>
<dbReference type="GO" id="GO:0005524">
    <property type="term" value="F:ATP binding"/>
    <property type="evidence" value="ECO:0007669"/>
    <property type="project" value="UniProtKB-KW"/>
</dbReference>
<comment type="similarity">
    <text evidence="2">Belongs to the Clp1 family. NOL9/GRC3 subfamily.</text>
</comment>
<name>V4AK52_LOTGI</name>
<keyword evidence="12" id="KW-1185">Reference proteome</keyword>
<evidence type="ECO:0000313" key="12">
    <source>
        <dbReference type="Proteomes" id="UP000030746"/>
    </source>
</evidence>
<feature type="domain" description="Clp1 P-loop" evidence="9">
    <location>
        <begin position="1"/>
        <end position="76"/>
    </location>
</feature>
<dbReference type="InterPro" id="IPR057570">
    <property type="entry name" value="NOL9_C"/>
</dbReference>
<reference evidence="11 12" key="1">
    <citation type="journal article" date="2013" name="Nature">
        <title>Insights into bilaterian evolution from three spiralian genomes.</title>
        <authorList>
            <person name="Simakov O."/>
            <person name="Marletaz F."/>
            <person name="Cho S.J."/>
            <person name="Edsinger-Gonzales E."/>
            <person name="Havlak P."/>
            <person name="Hellsten U."/>
            <person name="Kuo D.H."/>
            <person name="Larsson T."/>
            <person name="Lv J."/>
            <person name="Arendt D."/>
            <person name="Savage R."/>
            <person name="Osoegawa K."/>
            <person name="de Jong P."/>
            <person name="Grimwood J."/>
            <person name="Chapman J.A."/>
            <person name="Shapiro H."/>
            <person name="Aerts A."/>
            <person name="Otillar R.P."/>
            <person name="Terry A.Y."/>
            <person name="Boore J.L."/>
            <person name="Grigoriev I.V."/>
            <person name="Lindberg D.R."/>
            <person name="Seaver E.C."/>
            <person name="Weisblat D.A."/>
            <person name="Putnam N.H."/>
            <person name="Rokhsar D.S."/>
        </authorList>
    </citation>
    <scope>NUCLEOTIDE SEQUENCE [LARGE SCALE GENOMIC DNA]</scope>
</reference>
<dbReference type="Pfam" id="PF16575">
    <property type="entry name" value="CLP1_P"/>
    <property type="match status" value="1"/>
</dbReference>
<evidence type="ECO:0000256" key="3">
    <source>
        <dbReference type="ARBA" id="ARBA00022552"/>
    </source>
</evidence>
<evidence type="ECO:0000259" key="9">
    <source>
        <dbReference type="Pfam" id="PF16575"/>
    </source>
</evidence>
<organism evidence="11 12">
    <name type="scientific">Lottia gigantea</name>
    <name type="common">Giant owl limpet</name>
    <dbReference type="NCBI Taxonomy" id="225164"/>
    <lineage>
        <taxon>Eukaryota</taxon>
        <taxon>Metazoa</taxon>
        <taxon>Spiralia</taxon>
        <taxon>Lophotrochozoa</taxon>
        <taxon>Mollusca</taxon>
        <taxon>Gastropoda</taxon>
        <taxon>Patellogastropoda</taxon>
        <taxon>Lottioidea</taxon>
        <taxon>Lottiidae</taxon>
        <taxon>Lottia</taxon>
    </lineage>
</organism>
<keyword evidence="7" id="KW-0067">ATP-binding</keyword>
<dbReference type="Gene3D" id="3.40.50.300">
    <property type="entry name" value="P-loop containing nucleotide triphosphate hydrolases"/>
    <property type="match status" value="1"/>
</dbReference>
<dbReference type="InterPro" id="IPR045116">
    <property type="entry name" value="Clp1/Grc3"/>
</dbReference>
<dbReference type="GO" id="GO:0005730">
    <property type="term" value="C:nucleolus"/>
    <property type="evidence" value="ECO:0007669"/>
    <property type="project" value="UniProtKB-SubCell"/>
</dbReference>
<evidence type="ECO:0000256" key="2">
    <source>
        <dbReference type="ARBA" id="ARBA00011003"/>
    </source>
</evidence>
<evidence type="ECO:0000256" key="4">
    <source>
        <dbReference type="ARBA" id="ARBA00022679"/>
    </source>
</evidence>
<evidence type="ECO:0000256" key="8">
    <source>
        <dbReference type="ARBA" id="ARBA00023242"/>
    </source>
</evidence>
<dbReference type="GO" id="GO:0000448">
    <property type="term" value="P:cleavage in ITS2 between 5.8S rRNA and LSU-rRNA of tricistronic rRNA transcript (SSU-rRNA, 5.8S rRNA, LSU-rRNA)"/>
    <property type="evidence" value="ECO:0007669"/>
    <property type="project" value="TreeGrafter"/>
</dbReference>
<dbReference type="AlphaFoldDB" id="V4AK52"/>
<keyword evidence="6" id="KW-0418">Kinase</keyword>
<dbReference type="CTD" id="20231476"/>
<evidence type="ECO:0000256" key="1">
    <source>
        <dbReference type="ARBA" id="ARBA00004604"/>
    </source>
</evidence>
<proteinExistence type="inferred from homology"/>
<dbReference type="PANTHER" id="PTHR12755:SF3">
    <property type="entry name" value="POLYNUCLEOTIDE 5'-HYDROXYL-KINASE NOL9"/>
    <property type="match status" value="1"/>
</dbReference>
<dbReference type="STRING" id="225164.V4AK52"/>
<dbReference type="PANTHER" id="PTHR12755">
    <property type="entry name" value="CLEAVAGE/POLYADENYLATION FACTOR IA SUBUNIT CLP1P"/>
    <property type="match status" value="1"/>
</dbReference>
<keyword evidence="8" id="KW-0539">Nucleus</keyword>
<feature type="domain" description="NOL9 C-terminal" evidence="10">
    <location>
        <begin position="151"/>
        <end position="255"/>
    </location>
</feature>
<protein>
    <submittedName>
        <fullName evidence="11">Uncharacterized protein</fullName>
    </submittedName>
</protein>
<dbReference type="RefSeq" id="XP_009054300.1">
    <property type="nucleotide sequence ID" value="XM_009056052.1"/>
</dbReference>
<dbReference type="InterPro" id="IPR027417">
    <property type="entry name" value="P-loop_NTPase"/>
</dbReference>
<dbReference type="Proteomes" id="UP000030746">
    <property type="component" value="Unassembled WGS sequence"/>
</dbReference>
<evidence type="ECO:0000256" key="7">
    <source>
        <dbReference type="ARBA" id="ARBA00022840"/>
    </source>
</evidence>